<feature type="compositionally biased region" description="Polar residues" evidence="1">
    <location>
        <begin position="1"/>
        <end position="52"/>
    </location>
</feature>
<reference evidence="2" key="1">
    <citation type="submission" date="2009-11" db="EMBL/GenBank/DDBJ databases">
        <authorList>
            <consortium name="The Broad Institute Genome Sequencing Platform"/>
            <person name="Ward D."/>
            <person name="Feldgarden M."/>
            <person name="Earl A."/>
            <person name="Young S.K."/>
            <person name="Zeng Q."/>
            <person name="Koehrsen M."/>
            <person name="Alvarado L."/>
            <person name="Berlin A."/>
            <person name="Bochicchio J."/>
            <person name="Borenstein D."/>
            <person name="Chapman S.B."/>
            <person name="Chen Z."/>
            <person name="Engels R."/>
            <person name="Freedman E."/>
            <person name="Gellesch M."/>
            <person name="Goldberg J."/>
            <person name="Griggs A."/>
            <person name="Gujja S."/>
            <person name="Heilman E."/>
            <person name="Heiman D."/>
            <person name="Hepburn T."/>
            <person name="Howarth C."/>
            <person name="Jen D."/>
            <person name="Larson L."/>
            <person name="Lewis B."/>
            <person name="Mehta T."/>
            <person name="Park D."/>
            <person name="Pearson M."/>
            <person name="Roberts A."/>
            <person name="Saif S."/>
            <person name="Shea T."/>
            <person name="Shenoy N."/>
            <person name="Sisk P."/>
            <person name="Stolte C."/>
            <person name="Sykes S."/>
            <person name="Thomson T."/>
            <person name="Walk T."/>
            <person name="White J."/>
            <person name="Yandava C."/>
            <person name="Izard J."/>
            <person name="Baranova O.V."/>
            <person name="Blanton J.M."/>
            <person name="Tanner A.C."/>
            <person name="Dewhirst F.E."/>
            <person name="Haas B."/>
            <person name="Nusbaum C."/>
            <person name="Birren B."/>
        </authorList>
    </citation>
    <scope>NUCLEOTIDE SEQUENCE [LARGE SCALE GENOMIC DNA]</scope>
    <source>
        <strain evidence="2">1-1 BBBD Race 1</strain>
    </source>
</reference>
<name>A0A0C4F7F7_PUCT1</name>
<feature type="region of interest" description="Disordered" evidence="1">
    <location>
        <begin position="1"/>
        <end position="106"/>
    </location>
</feature>
<keyword evidence="4" id="KW-1185">Reference proteome</keyword>
<feature type="compositionally biased region" description="Low complexity" evidence="1">
    <location>
        <begin position="53"/>
        <end position="82"/>
    </location>
</feature>
<protein>
    <submittedName>
        <fullName evidence="2 3">Uncharacterized protein</fullName>
    </submittedName>
</protein>
<reference evidence="3 4" key="3">
    <citation type="journal article" date="2017" name="G3 (Bethesda)">
        <title>Comparative analysis highlights variable genome content of wheat rusts and divergence of the mating loci.</title>
        <authorList>
            <person name="Cuomo C.A."/>
            <person name="Bakkeren G."/>
            <person name="Khalil H.B."/>
            <person name="Panwar V."/>
            <person name="Joly D."/>
            <person name="Linning R."/>
            <person name="Sakthikumar S."/>
            <person name="Song X."/>
            <person name="Adiconis X."/>
            <person name="Fan L."/>
            <person name="Goldberg J.M."/>
            <person name="Levin J.Z."/>
            <person name="Young S."/>
            <person name="Zeng Q."/>
            <person name="Anikster Y."/>
            <person name="Bruce M."/>
            <person name="Wang M."/>
            <person name="Yin C."/>
            <person name="McCallum B."/>
            <person name="Szabo L.J."/>
            <person name="Hulbert S."/>
            <person name="Chen X."/>
            <person name="Fellers J.P."/>
        </authorList>
    </citation>
    <scope>NUCLEOTIDE SEQUENCE</scope>
    <source>
        <strain evidence="3">isolate 1-1 / race 1 (BBBD)</strain>
        <strain evidence="4">Isolate 1-1 / race 1 (BBBD)</strain>
    </source>
</reference>
<evidence type="ECO:0000313" key="4">
    <source>
        <dbReference type="Proteomes" id="UP000005240"/>
    </source>
</evidence>
<gene>
    <name evidence="2" type="ORF">PTTG_09090</name>
</gene>
<evidence type="ECO:0000313" key="2">
    <source>
        <dbReference type="EMBL" id="OAV97650.1"/>
    </source>
</evidence>
<evidence type="ECO:0000313" key="3">
    <source>
        <dbReference type="EnsemblFungi" id="PTTG_09090-t43_1-p1"/>
    </source>
</evidence>
<reference evidence="2" key="2">
    <citation type="submission" date="2016-05" db="EMBL/GenBank/DDBJ databases">
        <title>Comparative analysis highlights variable genome content of wheat rusts and divergence of the mating loci.</title>
        <authorList>
            <person name="Cuomo C.A."/>
            <person name="Bakkeren G."/>
            <person name="Szabo L."/>
            <person name="Khalil H."/>
            <person name="Joly D."/>
            <person name="Goldberg J."/>
            <person name="Young S."/>
            <person name="Zeng Q."/>
            <person name="Fellers J."/>
        </authorList>
    </citation>
    <scope>NUCLEOTIDE SEQUENCE [LARGE SCALE GENOMIC DNA]</scope>
    <source>
        <strain evidence="2">1-1 BBBD Race 1</strain>
    </source>
</reference>
<feature type="compositionally biased region" description="Polar residues" evidence="1">
    <location>
        <begin position="83"/>
        <end position="92"/>
    </location>
</feature>
<dbReference type="VEuPathDB" id="FungiDB:PTTG_09090"/>
<evidence type="ECO:0000256" key="1">
    <source>
        <dbReference type="SAM" id="MobiDB-lite"/>
    </source>
</evidence>
<proteinExistence type="predicted"/>
<dbReference type="EMBL" id="ADAS02000011">
    <property type="protein sequence ID" value="OAV97650.1"/>
    <property type="molecule type" value="Genomic_DNA"/>
</dbReference>
<sequence>MSAQGSPSTNAAPSLQPADPSSNAAPSLQSVDPSSNAANQNPIPSNVCQTQDSSTAPGPQPSSTSPGPQVSSSVPGPQASSTTFRPQASSTAPPRPQACASTQGSGWVSRGVFVLGGEMSPESEVLQELLGSSDVAMFGTI</sequence>
<dbReference type="AlphaFoldDB" id="A0A0C4F7F7"/>
<accession>A0A0C4F7F7</accession>
<reference evidence="3" key="4">
    <citation type="submission" date="2025-05" db="UniProtKB">
        <authorList>
            <consortium name="EnsemblFungi"/>
        </authorList>
    </citation>
    <scope>IDENTIFICATION</scope>
    <source>
        <strain evidence="3">isolate 1-1 / race 1 (BBBD)</strain>
    </source>
</reference>
<organism evidence="2">
    <name type="scientific">Puccinia triticina (isolate 1-1 / race 1 (BBBD))</name>
    <name type="common">Brown leaf rust fungus</name>
    <dbReference type="NCBI Taxonomy" id="630390"/>
    <lineage>
        <taxon>Eukaryota</taxon>
        <taxon>Fungi</taxon>
        <taxon>Dikarya</taxon>
        <taxon>Basidiomycota</taxon>
        <taxon>Pucciniomycotina</taxon>
        <taxon>Pucciniomycetes</taxon>
        <taxon>Pucciniales</taxon>
        <taxon>Pucciniaceae</taxon>
        <taxon>Puccinia</taxon>
    </lineage>
</organism>
<dbReference type="EnsemblFungi" id="PTTG_09090-t43_1">
    <property type="protein sequence ID" value="PTTG_09090-t43_1-p1"/>
    <property type="gene ID" value="PTTG_09090"/>
</dbReference>
<dbReference type="Proteomes" id="UP000005240">
    <property type="component" value="Unassembled WGS sequence"/>
</dbReference>